<evidence type="ECO:0000256" key="2">
    <source>
        <dbReference type="ARBA" id="ARBA00006040"/>
    </source>
</evidence>
<keyword evidence="8 10" id="KW-0482">Metalloprotease</keyword>
<keyword evidence="9" id="KW-0496">Mitochondrion</keyword>
<dbReference type="Pfam" id="PF01432">
    <property type="entry name" value="Peptidase_M3"/>
    <property type="match status" value="1"/>
</dbReference>
<dbReference type="PANTHER" id="PTHR11804">
    <property type="entry name" value="PROTEASE M3 THIMET OLIGOPEPTIDASE-RELATED"/>
    <property type="match status" value="1"/>
</dbReference>
<evidence type="ECO:0000313" key="12">
    <source>
        <dbReference type="EMBL" id="CAF0784109.1"/>
    </source>
</evidence>
<dbReference type="Proteomes" id="UP000663891">
    <property type="component" value="Unassembled WGS sequence"/>
</dbReference>
<comment type="cofactor">
    <cofactor evidence="10">
        <name>Zn(2+)</name>
        <dbReference type="ChEBI" id="CHEBI:29105"/>
    </cofactor>
    <text evidence="10">Binds 1 zinc ion.</text>
</comment>
<reference evidence="12" key="1">
    <citation type="submission" date="2021-02" db="EMBL/GenBank/DDBJ databases">
        <authorList>
            <person name="Nowell W R."/>
        </authorList>
    </citation>
    <scope>NUCLEOTIDE SEQUENCE</scope>
</reference>
<keyword evidence="5 10" id="KW-0378">Hydrolase</keyword>
<evidence type="ECO:0000256" key="1">
    <source>
        <dbReference type="ARBA" id="ARBA00004173"/>
    </source>
</evidence>
<evidence type="ECO:0000256" key="7">
    <source>
        <dbReference type="ARBA" id="ARBA00022946"/>
    </source>
</evidence>
<dbReference type="InterPro" id="IPR024079">
    <property type="entry name" value="MetalloPept_cat_dom_sf"/>
</dbReference>
<dbReference type="GO" id="GO:0006518">
    <property type="term" value="P:peptide metabolic process"/>
    <property type="evidence" value="ECO:0007669"/>
    <property type="project" value="TreeGrafter"/>
</dbReference>
<evidence type="ECO:0000256" key="4">
    <source>
        <dbReference type="ARBA" id="ARBA00022723"/>
    </source>
</evidence>
<dbReference type="OrthoDB" id="17530at2759"/>
<evidence type="ECO:0000256" key="9">
    <source>
        <dbReference type="ARBA" id="ARBA00023128"/>
    </source>
</evidence>
<dbReference type="SUPFAM" id="SSF55486">
    <property type="entry name" value="Metalloproteases ('zincins'), catalytic domain"/>
    <property type="match status" value="1"/>
</dbReference>
<dbReference type="GO" id="GO:0005739">
    <property type="term" value="C:mitochondrion"/>
    <property type="evidence" value="ECO:0007669"/>
    <property type="project" value="UniProtKB-SubCell"/>
</dbReference>
<name>A0A813RGK2_9BILA</name>
<comment type="similarity">
    <text evidence="2 10">Belongs to the peptidase M3 family.</text>
</comment>
<dbReference type="InterPro" id="IPR001567">
    <property type="entry name" value="Pept_M3A_M3B_dom"/>
</dbReference>
<evidence type="ECO:0000256" key="8">
    <source>
        <dbReference type="ARBA" id="ARBA00023049"/>
    </source>
</evidence>
<dbReference type="Gene3D" id="3.40.390.10">
    <property type="entry name" value="Collagenase (Catalytic Domain)"/>
    <property type="match status" value="1"/>
</dbReference>
<proteinExistence type="inferred from homology"/>
<evidence type="ECO:0000256" key="10">
    <source>
        <dbReference type="RuleBase" id="RU003435"/>
    </source>
</evidence>
<gene>
    <name evidence="12" type="ORF">VCS650_LOCUS3106</name>
</gene>
<comment type="subcellular location">
    <subcellularLocation>
        <location evidence="1">Mitochondrion</location>
    </subcellularLocation>
</comment>
<feature type="domain" description="Peptidase M3A/M3B catalytic" evidence="11">
    <location>
        <begin position="261"/>
        <end position="689"/>
    </location>
</feature>
<dbReference type="GO" id="GO:0046872">
    <property type="term" value="F:metal ion binding"/>
    <property type="evidence" value="ECO:0007669"/>
    <property type="project" value="UniProtKB-UniRule"/>
</dbReference>
<keyword evidence="3 10" id="KW-0645">Protease</keyword>
<protein>
    <recommendedName>
        <fullName evidence="11">Peptidase M3A/M3B catalytic domain-containing protein</fullName>
    </recommendedName>
</protein>
<evidence type="ECO:0000256" key="3">
    <source>
        <dbReference type="ARBA" id="ARBA00022670"/>
    </source>
</evidence>
<dbReference type="PANTHER" id="PTHR11804:SF79">
    <property type="entry name" value="MITOCHONDRIAL INTERMEDIATE PEPTIDASE"/>
    <property type="match status" value="1"/>
</dbReference>
<dbReference type="GO" id="GO:0004222">
    <property type="term" value="F:metalloendopeptidase activity"/>
    <property type="evidence" value="ECO:0007669"/>
    <property type="project" value="InterPro"/>
</dbReference>
<evidence type="ECO:0000259" key="11">
    <source>
        <dbReference type="Pfam" id="PF01432"/>
    </source>
</evidence>
<dbReference type="CDD" id="cd06457">
    <property type="entry name" value="M3A_MIP"/>
    <property type="match status" value="1"/>
</dbReference>
<accession>A0A813RGK2</accession>
<evidence type="ECO:0000256" key="6">
    <source>
        <dbReference type="ARBA" id="ARBA00022833"/>
    </source>
</evidence>
<dbReference type="EMBL" id="CAJNON010000016">
    <property type="protein sequence ID" value="CAF0784109.1"/>
    <property type="molecule type" value="Genomic_DNA"/>
</dbReference>
<keyword evidence="7" id="KW-0809">Transit peptide</keyword>
<dbReference type="InterPro" id="IPR045090">
    <property type="entry name" value="Pept_M3A_M3B"/>
</dbReference>
<dbReference type="GO" id="GO:0006627">
    <property type="term" value="P:protein processing involved in protein targeting to mitochondrion"/>
    <property type="evidence" value="ECO:0007669"/>
    <property type="project" value="TreeGrafter"/>
</dbReference>
<comment type="caution">
    <text evidence="12">The sequence shown here is derived from an EMBL/GenBank/DDBJ whole genome shotgun (WGS) entry which is preliminary data.</text>
</comment>
<evidence type="ECO:0000256" key="5">
    <source>
        <dbReference type="ARBA" id="ARBA00022801"/>
    </source>
</evidence>
<dbReference type="InterPro" id="IPR033851">
    <property type="entry name" value="M3A_MIP"/>
</dbReference>
<dbReference type="Gene3D" id="1.10.1370.10">
    <property type="entry name" value="Neurolysin, domain 3"/>
    <property type="match status" value="1"/>
</dbReference>
<organism evidence="12 13">
    <name type="scientific">Adineta steineri</name>
    <dbReference type="NCBI Taxonomy" id="433720"/>
    <lineage>
        <taxon>Eukaryota</taxon>
        <taxon>Metazoa</taxon>
        <taxon>Spiralia</taxon>
        <taxon>Gnathifera</taxon>
        <taxon>Rotifera</taxon>
        <taxon>Eurotatoria</taxon>
        <taxon>Bdelloidea</taxon>
        <taxon>Adinetida</taxon>
        <taxon>Adinetidae</taxon>
        <taxon>Adineta</taxon>
    </lineage>
</organism>
<sequence length="725" mass="84338">MQRLIGNSIRLRVKKQLITLCRQLHTNQSNSSIAHDFNVASTSTIDSNFFTNHFRKISPFSWLKTSSLSKEKNDGLFQIKELSTPEGFHILAERVVNKCEKLLDECFNPSRRKIVEILDEISDEICRVADLAEFIRNVDVDNELKQAAEQAYGILHHLVEKMNTNTKLYDHAKQAYESGEGDETDQRVLKLYLNDFERSGIRFTENKRLNYLQLHEDILQLENYFRHGAHREYQIPTRQLSEKVGKRFNEKAITINSAHSNDDDENLREFIFRQYFRYEPEQEHYLDELLHKRYELAKLCGYTSYSHRALDNTLLNKPEYVTDYLEQIMTAIRPFADRDVQLMQILKNRLDPQSTNKPIAPWDIARLEARFKSDVLNISTQEYTPYFSLGACMDGLNLIFNSLFNVTLNKQPTAPGEIWHPSVVKLSVDHVTEGTVGYIYCDLFERKDKVPHDCHFTIQCSRRLADGSCQLPIVVLHVNIPPSTNPNVPTLLTLGLVENLFHEFGHAMHSALARTRYQHASGTRCQTDIAEIPSQWMEYFVYEPRVVKLFARHYETGQTIPDELLRRLHIAQNCFQAHRTQVQVACAMFDHSFHGPYPLSESYEKLYSSLLTKHTSLPYISSTYPYLKFYHLVDYGARFSSYIIARSIASKIWHDQFAKDPLSKTTGEQFRQNFLQWGGEREPNELIGNMFSLTKKLTINDMTKAITDEIKDNAQKRDSLFKKNK</sequence>
<dbReference type="AlphaFoldDB" id="A0A813RGK2"/>
<dbReference type="InterPro" id="IPR024077">
    <property type="entry name" value="Neurolysin/TOP_dom2"/>
</dbReference>
<dbReference type="Gene3D" id="1.10.1370.40">
    <property type="match status" value="1"/>
</dbReference>
<keyword evidence="6 10" id="KW-0862">Zinc</keyword>
<evidence type="ECO:0000313" key="13">
    <source>
        <dbReference type="Proteomes" id="UP000663891"/>
    </source>
</evidence>
<dbReference type="FunFam" id="3.40.390.10:FF:000013">
    <property type="entry name" value="Mitochondrial intermediate peptidase"/>
    <property type="match status" value="1"/>
</dbReference>
<keyword evidence="4 10" id="KW-0479">Metal-binding</keyword>